<keyword evidence="7" id="KW-1185">Reference proteome</keyword>
<feature type="domain" description="Flagellin C-terminal" evidence="5">
    <location>
        <begin position="420"/>
        <end position="498"/>
    </location>
</feature>
<dbReference type="PANTHER" id="PTHR42792:SF1">
    <property type="entry name" value="FLAGELLAR HOOK-ASSOCIATED PROTEIN 3"/>
    <property type="match status" value="1"/>
</dbReference>
<dbReference type="InterPro" id="IPR001492">
    <property type="entry name" value="Flagellin"/>
</dbReference>
<comment type="similarity">
    <text evidence="2">Belongs to the bacterial flagellin family.</text>
</comment>
<dbReference type="AlphaFoldDB" id="A0A1M7B5U1"/>
<keyword evidence="6" id="KW-0969">Cilium</keyword>
<keyword evidence="6" id="KW-0282">Flagellum</keyword>
<dbReference type="GO" id="GO:0009424">
    <property type="term" value="C:bacterial-type flagellum hook"/>
    <property type="evidence" value="ECO:0007669"/>
    <property type="project" value="InterPro"/>
</dbReference>
<dbReference type="GO" id="GO:0005198">
    <property type="term" value="F:structural molecule activity"/>
    <property type="evidence" value="ECO:0007669"/>
    <property type="project" value="InterPro"/>
</dbReference>
<dbReference type="InterPro" id="IPR001029">
    <property type="entry name" value="Flagellin_N"/>
</dbReference>
<evidence type="ECO:0000259" key="5">
    <source>
        <dbReference type="Pfam" id="PF00700"/>
    </source>
</evidence>
<dbReference type="STRING" id="1121322.SAMN02745136_05039"/>
<keyword evidence="6" id="KW-0966">Cell projection</keyword>
<evidence type="ECO:0000313" key="6">
    <source>
        <dbReference type="EMBL" id="SHL50343.1"/>
    </source>
</evidence>
<dbReference type="Pfam" id="PF00669">
    <property type="entry name" value="Flagellin_N"/>
    <property type="match status" value="1"/>
</dbReference>
<reference evidence="6 7" key="1">
    <citation type="submission" date="2016-11" db="EMBL/GenBank/DDBJ databases">
        <authorList>
            <person name="Jaros S."/>
            <person name="Januszkiewicz K."/>
            <person name="Wedrychowicz H."/>
        </authorList>
    </citation>
    <scope>NUCLEOTIDE SEQUENCE [LARGE SCALE GENOMIC DNA]</scope>
    <source>
        <strain evidence="6 7">DSM 15929</strain>
    </source>
</reference>
<dbReference type="Gene3D" id="1.20.1330.10">
    <property type="entry name" value="f41 fragment of flagellin, N-terminal domain"/>
    <property type="match status" value="2"/>
</dbReference>
<dbReference type="InterPro" id="IPR046358">
    <property type="entry name" value="Flagellin_C"/>
</dbReference>
<organism evidence="6 7">
    <name type="scientific">Anaerocolumna jejuensis DSM 15929</name>
    <dbReference type="NCBI Taxonomy" id="1121322"/>
    <lineage>
        <taxon>Bacteria</taxon>
        <taxon>Bacillati</taxon>
        <taxon>Bacillota</taxon>
        <taxon>Clostridia</taxon>
        <taxon>Lachnospirales</taxon>
        <taxon>Lachnospiraceae</taxon>
        <taxon>Anaerocolumna</taxon>
    </lineage>
</organism>
<comment type="subcellular location">
    <subcellularLocation>
        <location evidence="1">Bacterial flagellum</location>
    </subcellularLocation>
</comment>
<dbReference type="Proteomes" id="UP000184386">
    <property type="component" value="Unassembled WGS sequence"/>
</dbReference>
<dbReference type="PANTHER" id="PTHR42792">
    <property type="entry name" value="FLAGELLIN"/>
    <property type="match status" value="1"/>
</dbReference>
<protein>
    <submittedName>
        <fullName evidence="6">Flagellar hook-associated protein 3 FlgL</fullName>
    </submittedName>
</protein>
<dbReference type="GO" id="GO:0071973">
    <property type="term" value="P:bacterial-type flagellum-dependent cell motility"/>
    <property type="evidence" value="ECO:0007669"/>
    <property type="project" value="InterPro"/>
</dbReference>
<gene>
    <name evidence="6" type="ORF">SAMN02745136_05039</name>
</gene>
<evidence type="ECO:0000256" key="3">
    <source>
        <dbReference type="ARBA" id="ARBA00023143"/>
    </source>
</evidence>
<evidence type="ECO:0000313" key="7">
    <source>
        <dbReference type="Proteomes" id="UP000184386"/>
    </source>
</evidence>
<dbReference type="OrthoDB" id="9758307at2"/>
<proteinExistence type="inferred from homology"/>
<dbReference type="NCBIfam" id="TIGR02550">
    <property type="entry name" value="flagell_flgL"/>
    <property type="match status" value="1"/>
</dbReference>
<accession>A0A1M7B5U1</accession>
<feature type="domain" description="Flagellin N-terminal" evidence="4">
    <location>
        <begin position="3"/>
        <end position="141"/>
    </location>
</feature>
<dbReference type="Pfam" id="PF00700">
    <property type="entry name" value="Flagellin_C"/>
    <property type="match status" value="1"/>
</dbReference>
<dbReference type="SUPFAM" id="SSF64518">
    <property type="entry name" value="Phase 1 flagellin"/>
    <property type="match status" value="1"/>
</dbReference>
<name>A0A1M7B5U1_9FIRM</name>
<keyword evidence="3" id="KW-0975">Bacterial flagellum</keyword>
<evidence type="ECO:0000259" key="4">
    <source>
        <dbReference type="Pfam" id="PF00669"/>
    </source>
</evidence>
<dbReference type="EMBL" id="FRAC01000035">
    <property type="protein sequence ID" value="SHL50343.1"/>
    <property type="molecule type" value="Genomic_DNA"/>
</dbReference>
<evidence type="ECO:0000256" key="2">
    <source>
        <dbReference type="ARBA" id="ARBA00005709"/>
    </source>
</evidence>
<dbReference type="InterPro" id="IPR013384">
    <property type="entry name" value="Flagell_FlgL"/>
</dbReference>
<dbReference type="RefSeq" id="WP_073279954.1">
    <property type="nucleotide sequence ID" value="NZ_FRAC01000035.1"/>
</dbReference>
<sequence length="498" mass="55526">MRITNKMMTNNMLSNINNNKNLLNTLDEQYSTGKKIQRPSQDPIIAVRALKLRTNLSELNQYYEKNIPDARSWMDMSEEALKNMNEILSKINTSCVQGAADSYNPSNRDSIAETLNEMKKQMYQEGNSNYAGRYIFTGYKTNSTMSFEENVTKNYEITQEFTGKDIEALTKVNTKDAALPSALPGEIVPSVLNTHRLRLAYGDVDGMVGQIKFTDDTKPVPVDLPGSPATVNVISVNDAAAYKPAPGTINLIKETGEMVISDETTTVPPLVNLYDNMKNAAHITVTYSKSNFIEGDLQPEHYFNCVDKTDAAKPITYTQADQQIQYEINFNQKLTINTQGKDAFDHNIGRDIDEIIAAVNDVQLTEKNIAEVKKQLEDKSLSQPQIDALNVRLTNLQTEQKLKTDVMQSKFNKGIIGSKSAQDKMSTATAELGARSVRLNLTEDRLSNQQVDFEELMSNNEDADIAETYIRLNSAQTLYTASLNAAGKAVKTSLLDFL</sequence>
<evidence type="ECO:0000256" key="1">
    <source>
        <dbReference type="ARBA" id="ARBA00004365"/>
    </source>
</evidence>